<organism evidence="2 3">
    <name type="scientific">Lysinibacillus sphaericus OT4b.31</name>
    <dbReference type="NCBI Taxonomy" id="1285586"/>
    <lineage>
        <taxon>Bacteria</taxon>
        <taxon>Bacillati</taxon>
        <taxon>Bacillota</taxon>
        <taxon>Bacilli</taxon>
        <taxon>Bacillales</taxon>
        <taxon>Bacillaceae</taxon>
        <taxon>Lysinibacillus</taxon>
    </lineage>
</organism>
<feature type="transmembrane region" description="Helical" evidence="1">
    <location>
        <begin position="38"/>
        <end position="57"/>
    </location>
</feature>
<keyword evidence="1" id="KW-1133">Transmembrane helix</keyword>
<dbReference type="Pfam" id="PF11877">
    <property type="entry name" value="DUF3397"/>
    <property type="match status" value="1"/>
</dbReference>
<evidence type="ECO:0008006" key="4">
    <source>
        <dbReference type="Google" id="ProtNLM"/>
    </source>
</evidence>
<reference evidence="2 3" key="1">
    <citation type="submission" date="2013-04" db="EMBL/GenBank/DDBJ databases">
        <title>Draft genome of the heavy metal tolerant bacterium Lysinibacillus sphaericus strain OT4b.31.</title>
        <authorList>
            <person name="Pena-Montenegro T.D."/>
            <person name="Dussan J."/>
        </authorList>
    </citation>
    <scope>NUCLEOTIDE SEQUENCE [LARGE SCALE GENOMIC DNA]</scope>
    <source>
        <strain evidence="2 3">OT4b.31</strain>
    </source>
</reference>
<dbReference type="PATRIC" id="fig|1285586.5.peg.1384"/>
<dbReference type="AlphaFoldDB" id="R7ZGI1"/>
<dbReference type="Proteomes" id="UP000013911">
    <property type="component" value="Unassembled WGS sequence"/>
</dbReference>
<dbReference type="EMBL" id="AQPX01000013">
    <property type="protein sequence ID" value="EON73173.1"/>
    <property type="molecule type" value="Genomic_DNA"/>
</dbReference>
<sequence length="131" mass="15026">MKDFLHIIISIIIFCPLLLFIVVYLISRKVNIRGTHAFGAASDVTTFWLFFSVPLAIGVLWGVNIGALLVMLAIMLAMVFTYIEWRTKKELEVKPLLRKIWRFLFLVLSSAYFLICLVGLIQSVIEYLQSV</sequence>
<keyword evidence="1" id="KW-0472">Membrane</keyword>
<dbReference type="eggNOG" id="ENOG5032RTA">
    <property type="taxonomic scope" value="Bacteria"/>
</dbReference>
<dbReference type="OrthoDB" id="2353183at2"/>
<evidence type="ECO:0000313" key="2">
    <source>
        <dbReference type="EMBL" id="EON73173.1"/>
    </source>
</evidence>
<proteinExistence type="predicted"/>
<protein>
    <recommendedName>
        <fullName evidence="4">DUF3397 domain-containing protein</fullName>
    </recommendedName>
</protein>
<keyword evidence="1" id="KW-0812">Transmembrane</keyword>
<feature type="transmembrane region" description="Helical" evidence="1">
    <location>
        <begin position="6"/>
        <end position="26"/>
    </location>
</feature>
<dbReference type="RefSeq" id="WP_010858324.1">
    <property type="nucleotide sequence ID" value="NZ_KB933398.1"/>
</dbReference>
<dbReference type="InterPro" id="IPR024515">
    <property type="entry name" value="DUF3397"/>
</dbReference>
<dbReference type="HOGENOM" id="CLU_155053_2_0_9"/>
<evidence type="ECO:0000313" key="3">
    <source>
        <dbReference type="Proteomes" id="UP000013911"/>
    </source>
</evidence>
<accession>R7ZGI1</accession>
<gene>
    <name evidence="2" type="ORF">H131_06828</name>
</gene>
<feature type="transmembrane region" description="Helical" evidence="1">
    <location>
        <begin position="63"/>
        <end position="83"/>
    </location>
</feature>
<comment type="caution">
    <text evidence="2">The sequence shown here is derived from an EMBL/GenBank/DDBJ whole genome shotgun (WGS) entry which is preliminary data.</text>
</comment>
<evidence type="ECO:0000256" key="1">
    <source>
        <dbReference type="SAM" id="Phobius"/>
    </source>
</evidence>
<feature type="transmembrane region" description="Helical" evidence="1">
    <location>
        <begin position="103"/>
        <end position="125"/>
    </location>
</feature>
<name>R7ZGI1_LYSSH</name>